<dbReference type="CDD" id="cd06572">
    <property type="entry name" value="Histidinol_dh"/>
    <property type="match status" value="1"/>
</dbReference>
<evidence type="ECO:0000256" key="1">
    <source>
        <dbReference type="ARBA" id="ARBA00003850"/>
    </source>
</evidence>
<dbReference type="PRINTS" id="PR00083">
    <property type="entry name" value="HOLDHDRGNASE"/>
</dbReference>
<dbReference type="OrthoDB" id="9805269at2"/>
<keyword evidence="7 12" id="KW-0862">Zinc</keyword>
<dbReference type="HAMAP" id="MF_01024">
    <property type="entry name" value="HisD"/>
    <property type="match status" value="1"/>
</dbReference>
<feature type="binding site" evidence="12 17">
    <location>
        <position position="415"/>
    </location>
    <ligand>
        <name>Zn(2+)</name>
        <dbReference type="ChEBI" id="CHEBI:29105"/>
    </ligand>
</feature>
<evidence type="ECO:0000256" key="12">
    <source>
        <dbReference type="HAMAP-Rule" id="MF_01024"/>
    </source>
</evidence>
<dbReference type="InterPro" id="IPR001692">
    <property type="entry name" value="Histidinol_DH_CS"/>
</dbReference>
<feature type="binding site" evidence="12 16">
    <location>
        <position position="323"/>
    </location>
    <ligand>
        <name>substrate</name>
    </ligand>
</feature>
<dbReference type="PANTHER" id="PTHR21256">
    <property type="entry name" value="HISTIDINOL DEHYDROGENASE HDH"/>
    <property type="match status" value="1"/>
</dbReference>
<dbReference type="EC" id="1.1.1.23" evidence="4 12"/>
<dbReference type="UniPathway" id="UPA00031">
    <property type="reaction ID" value="UER00014"/>
</dbReference>
<dbReference type="RefSeq" id="WP_123898988.1">
    <property type="nucleotide sequence ID" value="NZ_RPFJ01000040.1"/>
</dbReference>
<evidence type="ECO:0000256" key="7">
    <source>
        <dbReference type="ARBA" id="ARBA00022833"/>
    </source>
</evidence>
<keyword evidence="6 12" id="KW-0479">Metal-binding</keyword>
<dbReference type="GO" id="GO:0000105">
    <property type="term" value="P:L-histidine biosynthetic process"/>
    <property type="evidence" value="ECO:0007669"/>
    <property type="project" value="UniProtKB-UniRule"/>
</dbReference>
<evidence type="ECO:0000256" key="15">
    <source>
        <dbReference type="PIRSR" id="PIRSR000099-2"/>
    </source>
</evidence>
<dbReference type="PROSITE" id="PS00611">
    <property type="entry name" value="HISOL_DEHYDROGENASE"/>
    <property type="match status" value="1"/>
</dbReference>
<dbReference type="Gene3D" id="1.20.5.1300">
    <property type="match status" value="1"/>
</dbReference>
<comment type="cofactor">
    <cofactor evidence="12 17">
        <name>Zn(2+)</name>
        <dbReference type="ChEBI" id="CHEBI:29105"/>
    </cofactor>
    <text evidence="12 17">Binds 1 zinc ion per subunit.</text>
</comment>
<feature type="binding site" evidence="12 15">
    <location>
        <position position="124"/>
    </location>
    <ligand>
        <name>NAD(+)</name>
        <dbReference type="ChEBI" id="CHEBI:57540"/>
    </ligand>
</feature>
<dbReference type="InterPro" id="IPR016161">
    <property type="entry name" value="Ald_DH/histidinol_DH"/>
</dbReference>
<name>A0A3N4NDV4_9FLAO</name>
<dbReference type="FunFam" id="1.20.5.1300:FF:000002">
    <property type="entry name" value="Histidinol dehydrogenase, chloroplastic"/>
    <property type="match status" value="1"/>
</dbReference>
<dbReference type="NCBIfam" id="TIGR00069">
    <property type="entry name" value="hisD"/>
    <property type="match status" value="1"/>
</dbReference>
<feature type="binding site" evidence="12 17">
    <location>
        <position position="258"/>
    </location>
    <ligand>
        <name>Zn(2+)</name>
        <dbReference type="ChEBI" id="CHEBI:29105"/>
    </ligand>
</feature>
<evidence type="ECO:0000256" key="2">
    <source>
        <dbReference type="ARBA" id="ARBA00004940"/>
    </source>
</evidence>
<feature type="binding site" evidence="12 16">
    <location>
        <position position="258"/>
    </location>
    <ligand>
        <name>substrate</name>
    </ligand>
</feature>
<evidence type="ECO:0000256" key="8">
    <source>
        <dbReference type="ARBA" id="ARBA00023002"/>
    </source>
</evidence>
<keyword evidence="20" id="KW-1185">Reference proteome</keyword>
<dbReference type="SUPFAM" id="SSF53720">
    <property type="entry name" value="ALDH-like"/>
    <property type="match status" value="1"/>
</dbReference>
<dbReference type="GO" id="GO:0008270">
    <property type="term" value="F:zinc ion binding"/>
    <property type="evidence" value="ECO:0007669"/>
    <property type="project" value="UniProtKB-UniRule"/>
</dbReference>
<organism evidence="19 20">
    <name type="scientific">Aureibaculum marinum</name>
    <dbReference type="NCBI Taxonomy" id="2487930"/>
    <lineage>
        <taxon>Bacteria</taxon>
        <taxon>Pseudomonadati</taxon>
        <taxon>Bacteroidota</taxon>
        <taxon>Flavobacteriia</taxon>
        <taxon>Flavobacteriales</taxon>
        <taxon>Flavobacteriaceae</taxon>
        <taxon>Aureibaculum</taxon>
    </lineage>
</organism>
<feature type="binding site" evidence="12 16">
    <location>
        <position position="415"/>
    </location>
    <ligand>
        <name>substrate</name>
    </ligand>
</feature>
<feature type="binding site" evidence="12 15">
    <location>
        <position position="186"/>
    </location>
    <ligand>
        <name>NAD(+)</name>
        <dbReference type="ChEBI" id="CHEBI:57540"/>
    </ligand>
</feature>
<evidence type="ECO:0000256" key="14">
    <source>
        <dbReference type="PIRSR" id="PIRSR000099-1"/>
    </source>
</evidence>
<gene>
    <name evidence="12 19" type="primary">hisD</name>
    <name evidence="19" type="ORF">EGM88_13715</name>
</gene>
<dbReference type="GO" id="GO:0051287">
    <property type="term" value="F:NAD binding"/>
    <property type="evidence" value="ECO:0007669"/>
    <property type="project" value="InterPro"/>
</dbReference>
<protein>
    <recommendedName>
        <fullName evidence="4 12">Histidinol dehydrogenase</fullName>
        <shortName evidence="12">HDH</shortName>
        <ecNumber evidence="4 12">1.1.1.23</ecNumber>
    </recommendedName>
</protein>
<dbReference type="EMBL" id="RPFJ01000040">
    <property type="protein sequence ID" value="RPD93008.1"/>
    <property type="molecule type" value="Genomic_DNA"/>
</dbReference>
<evidence type="ECO:0000313" key="19">
    <source>
        <dbReference type="EMBL" id="RPD93008.1"/>
    </source>
</evidence>
<dbReference type="PIRSF" id="PIRSF000099">
    <property type="entry name" value="Histidinol_dh"/>
    <property type="match status" value="1"/>
</dbReference>
<feature type="active site" description="Proton acceptor" evidence="12 14">
    <location>
        <position position="322"/>
    </location>
</feature>
<dbReference type="Gene3D" id="3.40.50.1980">
    <property type="entry name" value="Nitrogenase molybdenum iron protein domain"/>
    <property type="match status" value="2"/>
</dbReference>
<keyword evidence="5 12" id="KW-0028">Amino-acid biosynthesis</keyword>
<feature type="binding site" evidence="12 16">
    <location>
        <position position="356"/>
    </location>
    <ligand>
        <name>substrate</name>
    </ligand>
</feature>
<dbReference type="AlphaFoldDB" id="A0A3N4NDV4"/>
<evidence type="ECO:0000256" key="9">
    <source>
        <dbReference type="ARBA" id="ARBA00023027"/>
    </source>
</evidence>
<dbReference type="InterPro" id="IPR012131">
    <property type="entry name" value="Hstdl_DH"/>
</dbReference>
<feature type="binding site" evidence="12 16">
    <location>
        <position position="255"/>
    </location>
    <ligand>
        <name>substrate</name>
    </ligand>
</feature>
<keyword evidence="8 12" id="KW-0560">Oxidoreductase</keyword>
<feature type="binding site" evidence="12 15">
    <location>
        <position position="209"/>
    </location>
    <ligand>
        <name>NAD(+)</name>
        <dbReference type="ChEBI" id="CHEBI:57540"/>
    </ligand>
</feature>
<comment type="similarity">
    <text evidence="3 12 13 18">Belongs to the histidinol dehydrogenase family.</text>
</comment>
<evidence type="ECO:0000256" key="16">
    <source>
        <dbReference type="PIRSR" id="PIRSR000099-3"/>
    </source>
</evidence>
<sequence length="429" mass="46845">MNKIYNPHKNDWKTILARPTQTVEDIEATVLQIFNEVKSNGDSAIEKYTSFFDGTIIKNMQVTEVEISKIDNSIDYELKQAIQLAKNNIEKFHSAQKTPKIEVETAQGVKCWQEKRPIQKVGIYIPGGTAPLFSTVLMLAIPAKLAGCSEIVLCSPPNKEGNIHPAILYSAKLCGVTKIYKVGGIQAIAGMTFGTETIPQVYKIFGPGNQFVTVAKQLATKYNVAIDMPAGPSELLVVADNTANASFVASDLLSQAEHGADSQVILVSTSKKQIEAVEQELDVQLHKLERKAIAEKAIANSKLIYVENEHIALDLINEYGPEHFIICTENEDFYVNGIQNAGSIFIGNYTPESAGDYASGTNHTLPTNGYAKQYSGVNLDSFLKSMTFQKASKEGIATIGNAIEIMAEAEGLQAHKNAVTLRLNSLKDE</sequence>
<dbReference type="InterPro" id="IPR022695">
    <property type="entry name" value="Histidinol_DH_monofunct"/>
</dbReference>
<evidence type="ECO:0000256" key="5">
    <source>
        <dbReference type="ARBA" id="ARBA00022605"/>
    </source>
</evidence>
<dbReference type="FunFam" id="3.40.50.1980:FF:000001">
    <property type="entry name" value="Histidinol dehydrogenase"/>
    <property type="match status" value="1"/>
</dbReference>
<evidence type="ECO:0000256" key="10">
    <source>
        <dbReference type="ARBA" id="ARBA00023102"/>
    </source>
</evidence>
<evidence type="ECO:0000256" key="17">
    <source>
        <dbReference type="PIRSR" id="PIRSR000099-4"/>
    </source>
</evidence>
<dbReference type="Proteomes" id="UP000270856">
    <property type="component" value="Unassembled WGS sequence"/>
</dbReference>
<comment type="function">
    <text evidence="1 12">Catalyzes the sequential NAD-dependent oxidations of L-histidinol to L-histidinaldehyde and then to L-histidine.</text>
</comment>
<comment type="catalytic activity">
    <reaction evidence="11 12">
        <text>L-histidinol + 2 NAD(+) + H2O = L-histidine + 2 NADH + 3 H(+)</text>
        <dbReference type="Rhea" id="RHEA:20641"/>
        <dbReference type="ChEBI" id="CHEBI:15377"/>
        <dbReference type="ChEBI" id="CHEBI:15378"/>
        <dbReference type="ChEBI" id="CHEBI:57540"/>
        <dbReference type="ChEBI" id="CHEBI:57595"/>
        <dbReference type="ChEBI" id="CHEBI:57699"/>
        <dbReference type="ChEBI" id="CHEBI:57945"/>
        <dbReference type="EC" id="1.1.1.23"/>
    </reaction>
</comment>
<evidence type="ECO:0000256" key="6">
    <source>
        <dbReference type="ARBA" id="ARBA00022723"/>
    </source>
</evidence>
<evidence type="ECO:0000256" key="3">
    <source>
        <dbReference type="ARBA" id="ARBA00010178"/>
    </source>
</evidence>
<evidence type="ECO:0000256" key="13">
    <source>
        <dbReference type="PIRNR" id="PIRNR000099"/>
    </source>
</evidence>
<proteinExistence type="inferred from homology"/>
<dbReference type="Pfam" id="PF00815">
    <property type="entry name" value="Histidinol_dh"/>
    <property type="match status" value="1"/>
</dbReference>
<reference evidence="19 20" key="1">
    <citation type="submission" date="2018-11" db="EMBL/GenBank/DDBJ databases">
        <title>Aureibaculum marinum gen. nov., sp. nov., a member of the family Flavobacteriaceae isolated from the Bohai Sea.</title>
        <authorList>
            <person name="Ji X."/>
        </authorList>
    </citation>
    <scope>NUCLEOTIDE SEQUENCE [LARGE SCALE GENOMIC DNA]</scope>
    <source>
        <strain evidence="19 20">BH-SD17</strain>
    </source>
</reference>
<comment type="caution">
    <text evidence="19">The sequence shown here is derived from an EMBL/GenBank/DDBJ whole genome shotgun (WGS) entry which is preliminary data.</text>
</comment>
<feature type="binding site" evidence="12 16">
    <location>
        <position position="233"/>
    </location>
    <ligand>
        <name>substrate</name>
    </ligand>
</feature>
<feature type="active site" description="Proton acceptor" evidence="12 14">
    <location>
        <position position="323"/>
    </location>
</feature>
<feature type="binding site" evidence="12 17">
    <location>
        <position position="356"/>
    </location>
    <ligand>
        <name>Zn(2+)</name>
        <dbReference type="ChEBI" id="CHEBI:29105"/>
    </ligand>
</feature>
<dbReference type="PANTHER" id="PTHR21256:SF2">
    <property type="entry name" value="HISTIDINE BIOSYNTHESIS TRIFUNCTIONAL PROTEIN"/>
    <property type="match status" value="1"/>
</dbReference>
<keyword evidence="9 12" id="KW-0520">NAD</keyword>
<evidence type="ECO:0000256" key="4">
    <source>
        <dbReference type="ARBA" id="ARBA00012965"/>
    </source>
</evidence>
<keyword evidence="10 12" id="KW-0368">Histidine biosynthesis</keyword>
<accession>A0A3N4NDV4</accession>
<evidence type="ECO:0000256" key="11">
    <source>
        <dbReference type="ARBA" id="ARBA00049489"/>
    </source>
</evidence>
<evidence type="ECO:0000256" key="18">
    <source>
        <dbReference type="RuleBase" id="RU004175"/>
    </source>
</evidence>
<feature type="binding site" evidence="12 17">
    <location>
        <position position="255"/>
    </location>
    <ligand>
        <name>Zn(2+)</name>
        <dbReference type="ChEBI" id="CHEBI:29105"/>
    </ligand>
</feature>
<evidence type="ECO:0000313" key="20">
    <source>
        <dbReference type="Proteomes" id="UP000270856"/>
    </source>
</evidence>
<dbReference type="GO" id="GO:0004399">
    <property type="term" value="F:histidinol dehydrogenase activity"/>
    <property type="evidence" value="ECO:0007669"/>
    <property type="project" value="UniProtKB-UniRule"/>
</dbReference>
<feature type="binding site" evidence="12 16">
    <location>
        <position position="410"/>
    </location>
    <ligand>
        <name>substrate</name>
    </ligand>
</feature>
<comment type="pathway">
    <text evidence="2 12">Amino-acid biosynthesis; L-histidine biosynthesis; L-histidine from 5-phospho-alpha-D-ribose 1-diphosphate: step 9/9.</text>
</comment>
<dbReference type="GO" id="GO:0005829">
    <property type="term" value="C:cytosol"/>
    <property type="evidence" value="ECO:0007669"/>
    <property type="project" value="TreeGrafter"/>
</dbReference>
<dbReference type="FunFam" id="3.40.50.1980:FF:000002">
    <property type="entry name" value="Histidinol dehydrogenase, chloroplastic"/>
    <property type="match status" value="1"/>
</dbReference>